<gene>
    <name evidence="1" type="ORF">TVAG_018030</name>
</gene>
<evidence type="ECO:0000313" key="1">
    <source>
        <dbReference type="EMBL" id="EAX96589.1"/>
    </source>
</evidence>
<dbReference type="VEuPathDB" id="TrichDB:TVAG_018030"/>
<dbReference type="AlphaFoldDB" id="A2FEU2"/>
<dbReference type="RefSeq" id="XP_001309519.1">
    <property type="nucleotide sequence ID" value="XM_001309518.1"/>
</dbReference>
<dbReference type="Proteomes" id="UP000001542">
    <property type="component" value="Unassembled WGS sequence"/>
</dbReference>
<protein>
    <submittedName>
        <fullName evidence="1">Uncharacterized protein</fullName>
    </submittedName>
</protein>
<proteinExistence type="predicted"/>
<dbReference type="InParanoid" id="A2FEU2"/>
<name>A2FEU2_TRIV3</name>
<dbReference type="EMBL" id="DS113752">
    <property type="protein sequence ID" value="EAX96589.1"/>
    <property type="molecule type" value="Genomic_DNA"/>
</dbReference>
<evidence type="ECO:0000313" key="2">
    <source>
        <dbReference type="Proteomes" id="UP000001542"/>
    </source>
</evidence>
<keyword evidence="2" id="KW-1185">Reference proteome</keyword>
<dbReference type="OrthoDB" id="10264044at2759"/>
<accession>A2FEU2</accession>
<reference evidence="1" key="2">
    <citation type="journal article" date="2007" name="Science">
        <title>Draft genome sequence of the sexually transmitted pathogen Trichomonas vaginalis.</title>
        <authorList>
            <person name="Carlton J.M."/>
            <person name="Hirt R.P."/>
            <person name="Silva J.C."/>
            <person name="Delcher A.L."/>
            <person name="Schatz M."/>
            <person name="Zhao Q."/>
            <person name="Wortman J.R."/>
            <person name="Bidwell S.L."/>
            <person name="Alsmark U.C.M."/>
            <person name="Besteiro S."/>
            <person name="Sicheritz-Ponten T."/>
            <person name="Noel C.J."/>
            <person name="Dacks J.B."/>
            <person name="Foster P.G."/>
            <person name="Simillion C."/>
            <person name="Van de Peer Y."/>
            <person name="Miranda-Saavedra D."/>
            <person name="Barton G.J."/>
            <person name="Westrop G.D."/>
            <person name="Mueller S."/>
            <person name="Dessi D."/>
            <person name="Fiori P.L."/>
            <person name="Ren Q."/>
            <person name="Paulsen I."/>
            <person name="Zhang H."/>
            <person name="Bastida-Corcuera F.D."/>
            <person name="Simoes-Barbosa A."/>
            <person name="Brown M.T."/>
            <person name="Hayes R.D."/>
            <person name="Mukherjee M."/>
            <person name="Okumura C.Y."/>
            <person name="Schneider R."/>
            <person name="Smith A.J."/>
            <person name="Vanacova S."/>
            <person name="Villalvazo M."/>
            <person name="Haas B.J."/>
            <person name="Pertea M."/>
            <person name="Feldblyum T.V."/>
            <person name="Utterback T.R."/>
            <person name="Shu C.L."/>
            <person name="Osoegawa K."/>
            <person name="de Jong P.J."/>
            <person name="Hrdy I."/>
            <person name="Horvathova L."/>
            <person name="Zubacova Z."/>
            <person name="Dolezal P."/>
            <person name="Malik S.B."/>
            <person name="Logsdon J.M. Jr."/>
            <person name="Henze K."/>
            <person name="Gupta A."/>
            <person name="Wang C.C."/>
            <person name="Dunne R.L."/>
            <person name="Upcroft J.A."/>
            <person name="Upcroft P."/>
            <person name="White O."/>
            <person name="Salzberg S.L."/>
            <person name="Tang P."/>
            <person name="Chiu C.-H."/>
            <person name="Lee Y.-S."/>
            <person name="Embley T.M."/>
            <person name="Coombs G.H."/>
            <person name="Mottram J.C."/>
            <person name="Tachezy J."/>
            <person name="Fraser-Liggett C.M."/>
            <person name="Johnson P.J."/>
        </authorList>
    </citation>
    <scope>NUCLEOTIDE SEQUENCE [LARGE SCALE GENOMIC DNA]</scope>
    <source>
        <strain evidence="1">G3</strain>
    </source>
</reference>
<dbReference type="VEuPathDB" id="TrichDB:TVAGG3_0932240"/>
<organism evidence="1 2">
    <name type="scientific">Trichomonas vaginalis (strain ATCC PRA-98 / G3)</name>
    <dbReference type="NCBI Taxonomy" id="412133"/>
    <lineage>
        <taxon>Eukaryota</taxon>
        <taxon>Metamonada</taxon>
        <taxon>Parabasalia</taxon>
        <taxon>Trichomonadida</taxon>
        <taxon>Trichomonadidae</taxon>
        <taxon>Trichomonas</taxon>
    </lineage>
</organism>
<sequence>MTEKAKDITYKIVIPEDSSVNGDEILDNQSLKTRPGGFCGENLIVWLVAEWGENASYLGKVVWEPTEFQCELTVKKLEHKKQHFSTVEINPKQYNHKSVVRNLQAAVPLSVSLFHTPVAEAQFTIWKDNYSTRVTSAQLQITLPVSYISTFRVETDSILINLDFSNSLCKIDSFDLRFAPQLKVSLSDYEKAFALRRVPNTSTYILSNASSEAIKLMKSIQLALSVIWNNKTMMSHFTIELPIPATSVGLLWIVPPLKKLKQTPLAVEVTNITNSPVDVKIELDDRPCIPLVKTVSIDKLEPNKRCVVDVPCVPCVSGIHELTYRVKIGNGWFKPLFKTMVNIE</sequence>
<reference evidence="1" key="1">
    <citation type="submission" date="2006-10" db="EMBL/GenBank/DDBJ databases">
        <authorList>
            <person name="Amadeo P."/>
            <person name="Zhao Q."/>
            <person name="Wortman J."/>
            <person name="Fraser-Liggett C."/>
            <person name="Carlton J."/>
        </authorList>
    </citation>
    <scope>NUCLEOTIDE SEQUENCE</scope>
    <source>
        <strain evidence="1">G3</strain>
    </source>
</reference>
<dbReference type="KEGG" id="tva:4754362"/>